<dbReference type="Pfam" id="PF14907">
    <property type="entry name" value="NTP_transf_5"/>
    <property type="match status" value="1"/>
</dbReference>
<organism evidence="1">
    <name type="scientific">marine sediment metagenome</name>
    <dbReference type="NCBI Taxonomy" id="412755"/>
    <lineage>
        <taxon>unclassified sequences</taxon>
        <taxon>metagenomes</taxon>
        <taxon>ecological metagenomes</taxon>
    </lineage>
</organism>
<proteinExistence type="predicted"/>
<protein>
    <recommendedName>
        <fullName evidence="2">Nucleotidyltransferase family protein</fullName>
    </recommendedName>
</protein>
<sequence>RLALAVVATDLAGAELRDVLRKVAASGASGFADFLRQQKLASYWHHLVAGRDAAGEIGPGFVDALKQARLSEAALYLGQKSVLLELDGILKAQGIIYAAIKGAQVREQVYLDPAHRPAQDIDILINPDQREAAARALIVAGFRLHAKPDNISHEATFTRGAIAIDLHWDILRPGRTRVDLVPLLLGRRQRVGDFWGLDDSDAVFLMLVHPTFTKYVCSPNMGLISVVDFMLWLQNRCVDWDAVFDRLNDAGLKAA</sequence>
<feature type="non-terminal residue" evidence="1">
    <location>
        <position position="255"/>
    </location>
</feature>
<dbReference type="AlphaFoldDB" id="X0VXE7"/>
<gene>
    <name evidence="1" type="ORF">S01H1_58881</name>
</gene>
<dbReference type="InterPro" id="IPR039498">
    <property type="entry name" value="NTP_transf_5"/>
</dbReference>
<name>X0VXE7_9ZZZZ</name>
<evidence type="ECO:0000313" key="1">
    <source>
        <dbReference type="EMBL" id="GAG23119.1"/>
    </source>
</evidence>
<comment type="caution">
    <text evidence="1">The sequence shown here is derived from an EMBL/GenBank/DDBJ whole genome shotgun (WGS) entry which is preliminary data.</text>
</comment>
<evidence type="ECO:0008006" key="2">
    <source>
        <dbReference type="Google" id="ProtNLM"/>
    </source>
</evidence>
<accession>X0VXE7</accession>
<dbReference type="EMBL" id="BARS01038483">
    <property type="protein sequence ID" value="GAG23119.1"/>
    <property type="molecule type" value="Genomic_DNA"/>
</dbReference>
<reference evidence="1" key="1">
    <citation type="journal article" date="2014" name="Front. Microbiol.">
        <title>High frequency of phylogenetically diverse reductive dehalogenase-homologous genes in deep subseafloor sedimentary metagenomes.</title>
        <authorList>
            <person name="Kawai M."/>
            <person name="Futagami T."/>
            <person name="Toyoda A."/>
            <person name="Takaki Y."/>
            <person name="Nishi S."/>
            <person name="Hori S."/>
            <person name="Arai W."/>
            <person name="Tsubouchi T."/>
            <person name="Morono Y."/>
            <person name="Uchiyama I."/>
            <person name="Ito T."/>
            <person name="Fujiyama A."/>
            <person name="Inagaki F."/>
            <person name="Takami H."/>
        </authorList>
    </citation>
    <scope>NUCLEOTIDE SEQUENCE</scope>
    <source>
        <strain evidence="1">Expedition CK06-06</strain>
    </source>
</reference>
<feature type="non-terminal residue" evidence="1">
    <location>
        <position position="1"/>
    </location>
</feature>